<gene>
    <name evidence="1" type="ORF">EZS27_026211</name>
</gene>
<organism evidence="1">
    <name type="scientific">termite gut metagenome</name>
    <dbReference type="NCBI Taxonomy" id="433724"/>
    <lineage>
        <taxon>unclassified sequences</taxon>
        <taxon>metagenomes</taxon>
        <taxon>organismal metagenomes</taxon>
    </lineage>
</organism>
<dbReference type="InterPro" id="IPR038670">
    <property type="entry name" value="HslJ-like_sf"/>
</dbReference>
<dbReference type="EMBL" id="SNRY01002566">
    <property type="protein sequence ID" value="KAA6324465.1"/>
    <property type="molecule type" value="Genomic_DNA"/>
</dbReference>
<proteinExistence type="predicted"/>
<reference evidence="1" key="1">
    <citation type="submission" date="2019-03" db="EMBL/GenBank/DDBJ databases">
        <title>Single cell metagenomics reveals metabolic interactions within the superorganism composed of flagellate Streblomastix strix and complex community of Bacteroidetes bacteria on its surface.</title>
        <authorList>
            <person name="Treitli S.C."/>
            <person name="Kolisko M."/>
            <person name="Husnik F."/>
            <person name="Keeling P."/>
            <person name="Hampl V."/>
        </authorList>
    </citation>
    <scope>NUCLEOTIDE SEQUENCE</scope>
    <source>
        <strain evidence="1">STM</strain>
    </source>
</reference>
<dbReference type="Pfam" id="PF16139">
    <property type="entry name" value="DUF4847"/>
    <property type="match status" value="1"/>
</dbReference>
<accession>A0A5J4QSY5</accession>
<name>A0A5J4QSY5_9ZZZZ</name>
<dbReference type="CDD" id="cd14492">
    <property type="entry name" value="lipocalin_MxiM-like"/>
    <property type="match status" value="1"/>
</dbReference>
<comment type="caution">
    <text evidence="1">The sequence shown here is derived from an EMBL/GenBank/DDBJ whole genome shotgun (WGS) entry which is preliminary data.</text>
</comment>
<dbReference type="Gene3D" id="2.40.128.270">
    <property type="match status" value="1"/>
</dbReference>
<protein>
    <recommendedName>
        <fullName evidence="2">DUF4847 domain-containing protein</fullName>
    </recommendedName>
</protein>
<dbReference type="AlphaFoldDB" id="A0A5J4QSY5"/>
<evidence type="ECO:0000313" key="1">
    <source>
        <dbReference type="EMBL" id="KAA6324465.1"/>
    </source>
</evidence>
<sequence>MQALEISKISCNFVCHFVYSFLQCNSDEYKKDSDTLDFSRYYNNDASPKSLNPRRTDTNRLYLLYFEMKFRFVLSVCALIAFASCSQTDDLNGIFTGKTWKLTEIRYDNGELCRDYWTTPNGFNQEAFDVSYKLKEVRDCFTLTFNGMEIDGKANGQYTGRATSITLSGNWYADGKSNAFQTSKQSTENDNDVLGRAFANAIKNAESYTGDYNNLTIYFKEGQVKKYLLMHILR</sequence>
<dbReference type="InterPro" id="IPR032316">
    <property type="entry name" value="DUF4847"/>
</dbReference>
<evidence type="ECO:0008006" key="2">
    <source>
        <dbReference type="Google" id="ProtNLM"/>
    </source>
</evidence>